<reference evidence="9 10" key="1">
    <citation type="submission" date="2015-01" db="EMBL/GenBank/DDBJ databases">
        <title>Vibrio sp. C1 JCM 19231 whole genome shotgun sequence.</title>
        <authorList>
            <person name="Sawabe T."/>
            <person name="Meirelles P."/>
            <person name="Feng G."/>
            <person name="Sayaka M."/>
            <person name="Hattori M."/>
            <person name="Ohkuma M."/>
        </authorList>
    </citation>
    <scope>NUCLEOTIDE SEQUENCE [LARGE SCALE GENOMIC DNA]</scope>
    <source>
        <strain evidence="10">JCM 19231</strain>
    </source>
</reference>
<dbReference type="SUPFAM" id="SSF54523">
    <property type="entry name" value="Pili subunits"/>
    <property type="match status" value="1"/>
</dbReference>
<sequence length="66" mass="6790">MDGAMAQGIATSSLVMPYNVGKISTTVALGHSGSADAIAGGLGMRFTETSRLALTLPMTQVQKTYL</sequence>
<protein>
    <recommendedName>
        <fullName evidence="8">Trimeric autotransporter adhesin YadA-like C-terminal membrane anchor domain-containing protein</fullName>
    </recommendedName>
</protein>
<dbReference type="EMBL" id="BBRZ01000081">
    <property type="protein sequence ID" value="GAM58281.1"/>
    <property type="molecule type" value="Genomic_DNA"/>
</dbReference>
<feature type="domain" description="Trimeric autotransporter adhesin YadA-like C-terminal membrane anchor" evidence="8">
    <location>
        <begin position="17"/>
        <end position="54"/>
    </location>
</feature>
<dbReference type="InterPro" id="IPR005594">
    <property type="entry name" value="YadA_C"/>
</dbReference>
<organism evidence="9 10">
    <name type="scientific">Vibrio ishigakensis</name>
    <dbReference type="NCBI Taxonomy" id="1481914"/>
    <lineage>
        <taxon>Bacteria</taxon>
        <taxon>Pseudomonadati</taxon>
        <taxon>Pseudomonadota</taxon>
        <taxon>Gammaproteobacteria</taxon>
        <taxon>Vibrionales</taxon>
        <taxon>Vibrionaceae</taxon>
        <taxon>Vibrio</taxon>
    </lineage>
</organism>
<evidence type="ECO:0000256" key="6">
    <source>
        <dbReference type="ARBA" id="ARBA00023136"/>
    </source>
</evidence>
<dbReference type="Proteomes" id="UP000031671">
    <property type="component" value="Unassembled WGS sequence"/>
</dbReference>
<keyword evidence="3" id="KW-1134">Transmembrane beta strand</keyword>
<dbReference type="Gene3D" id="3.30.1300.30">
    <property type="entry name" value="GSPII I/J protein-like"/>
    <property type="match status" value="1"/>
</dbReference>
<reference evidence="9 10" key="2">
    <citation type="submission" date="2015-01" db="EMBL/GenBank/DDBJ databases">
        <authorList>
            <consortium name="NBRP consortium"/>
            <person name="Sawabe T."/>
            <person name="Meirelles P."/>
            <person name="Feng G."/>
            <person name="Sayaka M."/>
            <person name="Hattori M."/>
            <person name="Ohkuma M."/>
        </authorList>
    </citation>
    <scope>NUCLEOTIDE SEQUENCE [LARGE SCALE GENOMIC DNA]</scope>
    <source>
        <strain evidence="10">JCM 19231</strain>
    </source>
</reference>
<keyword evidence="10" id="KW-1185">Reference proteome</keyword>
<name>A0A0B8NWH2_9VIBR</name>
<evidence type="ECO:0000313" key="10">
    <source>
        <dbReference type="Proteomes" id="UP000031671"/>
    </source>
</evidence>
<evidence type="ECO:0000259" key="8">
    <source>
        <dbReference type="Pfam" id="PF03895"/>
    </source>
</evidence>
<evidence type="ECO:0000256" key="4">
    <source>
        <dbReference type="ARBA" id="ARBA00022692"/>
    </source>
</evidence>
<evidence type="ECO:0000256" key="2">
    <source>
        <dbReference type="ARBA" id="ARBA00004442"/>
    </source>
</evidence>
<keyword evidence="5" id="KW-0732">Signal</keyword>
<gene>
    <name evidence="9" type="ORF">JCM19231_91</name>
</gene>
<dbReference type="GO" id="GO:0009986">
    <property type="term" value="C:cell surface"/>
    <property type="evidence" value="ECO:0007669"/>
    <property type="project" value="UniProtKB-SubCell"/>
</dbReference>
<keyword evidence="7" id="KW-0998">Cell outer membrane</keyword>
<proteinExistence type="predicted"/>
<dbReference type="AlphaFoldDB" id="A0A0B8NWH2"/>
<evidence type="ECO:0000256" key="1">
    <source>
        <dbReference type="ARBA" id="ARBA00004241"/>
    </source>
</evidence>
<dbReference type="Pfam" id="PF03895">
    <property type="entry name" value="YadA_anchor"/>
    <property type="match status" value="1"/>
</dbReference>
<dbReference type="GO" id="GO:0009279">
    <property type="term" value="C:cell outer membrane"/>
    <property type="evidence" value="ECO:0007669"/>
    <property type="project" value="UniProtKB-SubCell"/>
</dbReference>
<dbReference type="InterPro" id="IPR045584">
    <property type="entry name" value="Pilin-like"/>
</dbReference>
<evidence type="ECO:0000256" key="3">
    <source>
        <dbReference type="ARBA" id="ARBA00022452"/>
    </source>
</evidence>
<evidence type="ECO:0000256" key="7">
    <source>
        <dbReference type="ARBA" id="ARBA00023237"/>
    </source>
</evidence>
<comment type="caution">
    <text evidence="9">The sequence shown here is derived from an EMBL/GenBank/DDBJ whole genome shotgun (WGS) entry which is preliminary data.</text>
</comment>
<accession>A0A0B8NWH2</accession>
<keyword evidence="4" id="KW-0812">Transmembrane</keyword>
<evidence type="ECO:0000256" key="5">
    <source>
        <dbReference type="ARBA" id="ARBA00022729"/>
    </source>
</evidence>
<comment type="subcellular location">
    <subcellularLocation>
        <location evidence="2">Cell outer membrane</location>
    </subcellularLocation>
    <subcellularLocation>
        <location evidence="1">Cell surface</location>
    </subcellularLocation>
</comment>
<keyword evidence="6" id="KW-0472">Membrane</keyword>
<evidence type="ECO:0000313" key="9">
    <source>
        <dbReference type="EMBL" id="GAM58281.1"/>
    </source>
</evidence>